<dbReference type="PROSITE" id="PS50158">
    <property type="entry name" value="ZF_CCHC"/>
    <property type="match status" value="1"/>
</dbReference>
<comment type="caution">
    <text evidence="4">The sequence shown here is derived from an EMBL/GenBank/DDBJ whole genome shotgun (WGS) entry which is preliminary data.</text>
</comment>
<evidence type="ECO:0000259" key="3">
    <source>
        <dbReference type="PROSITE" id="PS50158"/>
    </source>
</evidence>
<evidence type="ECO:0000256" key="1">
    <source>
        <dbReference type="PROSITE-ProRule" id="PRU00047"/>
    </source>
</evidence>
<keyword evidence="1" id="KW-0479">Metal-binding</keyword>
<dbReference type="GO" id="GO:0008270">
    <property type="term" value="F:zinc ion binding"/>
    <property type="evidence" value="ECO:0007669"/>
    <property type="project" value="UniProtKB-KW"/>
</dbReference>
<dbReference type="GO" id="GO:0003676">
    <property type="term" value="F:nucleic acid binding"/>
    <property type="evidence" value="ECO:0007669"/>
    <property type="project" value="InterPro"/>
</dbReference>
<dbReference type="EMBL" id="CADEAL010001394">
    <property type="protein sequence ID" value="CAB1431992.1"/>
    <property type="molecule type" value="Genomic_DNA"/>
</dbReference>
<gene>
    <name evidence="4" type="ORF">PLEPLA_LOCUS20049</name>
</gene>
<feature type="compositionally biased region" description="Polar residues" evidence="2">
    <location>
        <begin position="75"/>
        <end position="84"/>
    </location>
</feature>
<keyword evidence="1" id="KW-0862">Zinc</keyword>
<keyword evidence="5" id="KW-1185">Reference proteome</keyword>
<feature type="compositionally biased region" description="Basic and acidic residues" evidence="2">
    <location>
        <begin position="37"/>
        <end position="56"/>
    </location>
</feature>
<reference evidence="4" key="1">
    <citation type="submission" date="2020-03" db="EMBL/GenBank/DDBJ databases">
        <authorList>
            <person name="Weist P."/>
        </authorList>
    </citation>
    <scope>NUCLEOTIDE SEQUENCE</scope>
</reference>
<name>A0A9N7UK74_PLEPL</name>
<accession>A0A9N7UK74</accession>
<keyword evidence="1" id="KW-0863">Zinc-finger</keyword>
<evidence type="ECO:0000256" key="2">
    <source>
        <dbReference type="SAM" id="MobiDB-lite"/>
    </source>
</evidence>
<dbReference type="AlphaFoldDB" id="A0A9N7UK74"/>
<sequence>MKCFGCGREGHLIRLCPDGAGGGQSAASAPGPPRLPIHQENEVRNTHTDTRGAEAERSDEEEFKKLSAKRKNPENKTNSDQATKMSKKNPPCSSSQSEERLTEPQENKQVDEEGFYTFTSIRTFLQQTKGSDWLK</sequence>
<dbReference type="Proteomes" id="UP001153269">
    <property type="component" value="Unassembled WGS sequence"/>
</dbReference>
<dbReference type="InterPro" id="IPR001878">
    <property type="entry name" value="Znf_CCHC"/>
</dbReference>
<protein>
    <recommendedName>
        <fullName evidence="3">CCHC-type domain-containing protein</fullName>
    </recommendedName>
</protein>
<proteinExistence type="predicted"/>
<feature type="domain" description="CCHC-type" evidence="3">
    <location>
        <begin position="2"/>
        <end position="18"/>
    </location>
</feature>
<dbReference type="InterPro" id="IPR036875">
    <property type="entry name" value="Znf_CCHC_sf"/>
</dbReference>
<feature type="region of interest" description="Disordered" evidence="2">
    <location>
        <begin position="17"/>
        <end position="114"/>
    </location>
</feature>
<feature type="compositionally biased region" description="Basic and acidic residues" evidence="2">
    <location>
        <begin position="97"/>
        <end position="111"/>
    </location>
</feature>
<organism evidence="4 5">
    <name type="scientific">Pleuronectes platessa</name>
    <name type="common">European plaice</name>
    <dbReference type="NCBI Taxonomy" id="8262"/>
    <lineage>
        <taxon>Eukaryota</taxon>
        <taxon>Metazoa</taxon>
        <taxon>Chordata</taxon>
        <taxon>Craniata</taxon>
        <taxon>Vertebrata</taxon>
        <taxon>Euteleostomi</taxon>
        <taxon>Actinopterygii</taxon>
        <taxon>Neopterygii</taxon>
        <taxon>Teleostei</taxon>
        <taxon>Neoteleostei</taxon>
        <taxon>Acanthomorphata</taxon>
        <taxon>Carangaria</taxon>
        <taxon>Pleuronectiformes</taxon>
        <taxon>Pleuronectoidei</taxon>
        <taxon>Pleuronectidae</taxon>
        <taxon>Pleuronectes</taxon>
    </lineage>
</organism>
<dbReference type="SUPFAM" id="SSF57756">
    <property type="entry name" value="Retrovirus zinc finger-like domains"/>
    <property type="match status" value="1"/>
</dbReference>
<evidence type="ECO:0000313" key="4">
    <source>
        <dbReference type="EMBL" id="CAB1431992.1"/>
    </source>
</evidence>
<evidence type="ECO:0000313" key="5">
    <source>
        <dbReference type="Proteomes" id="UP001153269"/>
    </source>
</evidence>